<feature type="signal peptide" evidence="2">
    <location>
        <begin position="1"/>
        <end position="23"/>
    </location>
</feature>
<dbReference type="EMBL" id="JBICBT010000696">
    <property type="protein sequence ID" value="KAL3104826.1"/>
    <property type="molecule type" value="Genomic_DNA"/>
</dbReference>
<proteinExistence type="predicted"/>
<gene>
    <name evidence="3" type="ORF">niasHT_024025</name>
</gene>
<accession>A0ABD2KPK5</accession>
<evidence type="ECO:0008006" key="5">
    <source>
        <dbReference type="Google" id="ProtNLM"/>
    </source>
</evidence>
<keyword evidence="4" id="KW-1185">Reference proteome</keyword>
<reference evidence="3 4" key="1">
    <citation type="submission" date="2024-10" db="EMBL/GenBank/DDBJ databases">
        <authorList>
            <person name="Kim D."/>
        </authorList>
    </citation>
    <scope>NUCLEOTIDE SEQUENCE [LARGE SCALE GENOMIC DNA]</scope>
    <source>
        <strain evidence="3">BH-2024</strain>
    </source>
</reference>
<feature type="region of interest" description="Disordered" evidence="1">
    <location>
        <begin position="17"/>
        <end position="55"/>
    </location>
</feature>
<feature type="chain" id="PRO_5044847237" description="Secreted protein" evidence="2">
    <location>
        <begin position="24"/>
        <end position="89"/>
    </location>
</feature>
<sequence>MILLYRAFLAKTFFGLSATGGRGDGTPSAEGRSDGTPSVRLTRRPAGVGSRPLSTFSKIRPTKRAVPTEFQRQRRVFTLIASVPRRPSV</sequence>
<evidence type="ECO:0000256" key="1">
    <source>
        <dbReference type="SAM" id="MobiDB-lite"/>
    </source>
</evidence>
<dbReference type="Proteomes" id="UP001620626">
    <property type="component" value="Unassembled WGS sequence"/>
</dbReference>
<name>A0ABD2KPK5_9BILA</name>
<dbReference type="AlphaFoldDB" id="A0ABD2KPK5"/>
<evidence type="ECO:0000256" key="2">
    <source>
        <dbReference type="SAM" id="SignalP"/>
    </source>
</evidence>
<organism evidence="3 4">
    <name type="scientific">Heterodera trifolii</name>
    <dbReference type="NCBI Taxonomy" id="157864"/>
    <lineage>
        <taxon>Eukaryota</taxon>
        <taxon>Metazoa</taxon>
        <taxon>Ecdysozoa</taxon>
        <taxon>Nematoda</taxon>
        <taxon>Chromadorea</taxon>
        <taxon>Rhabditida</taxon>
        <taxon>Tylenchina</taxon>
        <taxon>Tylenchomorpha</taxon>
        <taxon>Tylenchoidea</taxon>
        <taxon>Heteroderidae</taxon>
        <taxon>Heteroderinae</taxon>
        <taxon>Heterodera</taxon>
    </lineage>
</organism>
<evidence type="ECO:0000313" key="3">
    <source>
        <dbReference type="EMBL" id="KAL3104826.1"/>
    </source>
</evidence>
<keyword evidence="2" id="KW-0732">Signal</keyword>
<comment type="caution">
    <text evidence="3">The sequence shown here is derived from an EMBL/GenBank/DDBJ whole genome shotgun (WGS) entry which is preliminary data.</text>
</comment>
<protein>
    <recommendedName>
        <fullName evidence="5">Secreted protein</fullName>
    </recommendedName>
</protein>
<evidence type="ECO:0000313" key="4">
    <source>
        <dbReference type="Proteomes" id="UP001620626"/>
    </source>
</evidence>